<dbReference type="RefSeq" id="WP_246966915.1">
    <property type="nucleotide sequence ID" value="NZ_CP095397.1"/>
</dbReference>
<proteinExistence type="predicted"/>
<sequence length="69" mass="7544">MTVVPETVTCATCGSTARRATWGSTDTICYRCTECHAGGHIAHTDDGEELRRGGVFEPLQNYATRRVRA</sequence>
<comment type="caution">
    <text evidence="1">The sequence shown here is derived from an EMBL/GenBank/DDBJ whole genome shotgun (WGS) entry which is preliminary data.</text>
</comment>
<protein>
    <recommendedName>
        <fullName evidence="3">Small CPxCG-related zinc finger protein</fullName>
    </recommendedName>
</protein>
<reference evidence="1 2" key="1">
    <citation type="journal article" date="2014" name="Int. J. Syst. Evol. Microbiol.">
        <title>Complete genome sequence of Corynebacterium casei LMG S-19264T (=DSM 44701T), isolated from a smear-ripened cheese.</title>
        <authorList>
            <consortium name="US DOE Joint Genome Institute (JGI-PGF)"/>
            <person name="Walter F."/>
            <person name="Albersmeier A."/>
            <person name="Kalinowski J."/>
            <person name="Ruckert C."/>
        </authorList>
    </citation>
    <scope>NUCLEOTIDE SEQUENCE [LARGE SCALE GENOMIC DNA]</scope>
    <source>
        <strain evidence="1 2">IBRC-M 10912</strain>
    </source>
</reference>
<dbReference type="Proteomes" id="UP001595821">
    <property type="component" value="Unassembled WGS sequence"/>
</dbReference>
<organism evidence="1 2">
    <name type="scientific">Natribaculum luteum</name>
    <dbReference type="NCBI Taxonomy" id="1586232"/>
    <lineage>
        <taxon>Archaea</taxon>
        <taxon>Methanobacteriati</taxon>
        <taxon>Methanobacteriota</taxon>
        <taxon>Stenosarchaea group</taxon>
        <taxon>Halobacteria</taxon>
        <taxon>Halobacteriales</taxon>
        <taxon>Natrialbaceae</taxon>
        <taxon>Natribaculum</taxon>
    </lineage>
</organism>
<accession>A0ABD5NWQ2</accession>
<dbReference type="EMBL" id="JBHSDJ010000013">
    <property type="protein sequence ID" value="MFC4246501.1"/>
    <property type="molecule type" value="Genomic_DNA"/>
</dbReference>
<gene>
    <name evidence="1" type="ORF">ACFOZ7_05750</name>
</gene>
<name>A0ABD5NWQ2_9EURY</name>
<dbReference type="AlphaFoldDB" id="A0ABD5NWQ2"/>
<dbReference type="GeneID" id="71854718"/>
<evidence type="ECO:0000313" key="1">
    <source>
        <dbReference type="EMBL" id="MFC4246501.1"/>
    </source>
</evidence>
<evidence type="ECO:0000313" key="2">
    <source>
        <dbReference type="Proteomes" id="UP001595821"/>
    </source>
</evidence>
<evidence type="ECO:0008006" key="3">
    <source>
        <dbReference type="Google" id="ProtNLM"/>
    </source>
</evidence>